<accession>A0ABU8D7M8</accession>
<dbReference type="CDD" id="cd04301">
    <property type="entry name" value="NAT_SF"/>
    <property type="match status" value="1"/>
</dbReference>
<dbReference type="Pfam" id="PF00583">
    <property type="entry name" value="Acetyltransf_1"/>
    <property type="match status" value="1"/>
</dbReference>
<protein>
    <submittedName>
        <fullName evidence="2">GNAT family N-acetyltransferase</fullName>
    </submittedName>
</protein>
<evidence type="ECO:0000313" key="2">
    <source>
        <dbReference type="EMBL" id="MEI2457035.1"/>
    </source>
</evidence>
<dbReference type="RefSeq" id="WP_336132732.1">
    <property type="nucleotide sequence ID" value="NZ_JBANDL010000002.1"/>
</dbReference>
<evidence type="ECO:0000259" key="1">
    <source>
        <dbReference type="PROSITE" id="PS51186"/>
    </source>
</evidence>
<name>A0ABU8D7M8_9GAMM</name>
<dbReference type="InterPro" id="IPR000182">
    <property type="entry name" value="GNAT_dom"/>
</dbReference>
<feature type="domain" description="N-acetyltransferase" evidence="1">
    <location>
        <begin position="20"/>
        <end position="177"/>
    </location>
</feature>
<keyword evidence="3" id="KW-1185">Reference proteome</keyword>
<dbReference type="Proteomes" id="UP001387215">
    <property type="component" value="Unassembled WGS sequence"/>
</dbReference>
<comment type="caution">
    <text evidence="2">The sequence shown here is derived from an EMBL/GenBank/DDBJ whole genome shotgun (WGS) entry which is preliminary data.</text>
</comment>
<dbReference type="PROSITE" id="PS51186">
    <property type="entry name" value="GNAT"/>
    <property type="match status" value="1"/>
</dbReference>
<dbReference type="SUPFAM" id="SSF55729">
    <property type="entry name" value="Acyl-CoA N-acyltransferases (Nat)"/>
    <property type="match status" value="1"/>
</dbReference>
<evidence type="ECO:0000313" key="3">
    <source>
        <dbReference type="Proteomes" id="UP001387215"/>
    </source>
</evidence>
<organism evidence="2 3">
    <name type="scientific">Lysobacter firmicutimachus</name>
    <dbReference type="NCBI Taxonomy" id="1792846"/>
    <lineage>
        <taxon>Bacteria</taxon>
        <taxon>Pseudomonadati</taxon>
        <taxon>Pseudomonadota</taxon>
        <taxon>Gammaproteobacteria</taxon>
        <taxon>Lysobacterales</taxon>
        <taxon>Lysobacteraceae</taxon>
        <taxon>Lysobacter</taxon>
    </lineage>
</organism>
<dbReference type="EMBL" id="JBANDL010000002">
    <property type="protein sequence ID" value="MEI2457035.1"/>
    <property type="molecule type" value="Genomic_DNA"/>
</dbReference>
<reference evidence="2 3" key="1">
    <citation type="submission" date="2024-02" db="EMBL/GenBank/DDBJ databases">
        <title>Lysobacter Genome Sequencing and Mining.</title>
        <authorList>
            <person name="Bierman J."/>
            <person name="Walker M.C."/>
        </authorList>
    </citation>
    <scope>NUCLEOTIDE SEQUENCE [LARGE SCALE GENOMIC DNA]</scope>
    <source>
        <strain evidence="2 3">PB6250</strain>
    </source>
</reference>
<gene>
    <name evidence="2" type="ORF">V2J18_20480</name>
</gene>
<dbReference type="Gene3D" id="3.40.630.30">
    <property type="match status" value="1"/>
</dbReference>
<proteinExistence type="predicted"/>
<dbReference type="InterPro" id="IPR016181">
    <property type="entry name" value="Acyl_CoA_acyltransferase"/>
</dbReference>
<sequence>MSSPPAFPTAPPPATADAPVRVVAVDAALAPAVRALQVAPEQWPFVGDASANLDQAWADPASEAMAILAGERVVGFYRLDFATAAIAGRAFAEPSVGLRSYVIDRDAQGRGYGRAAIAACRDDVRRRHPQRRLLALTVNVRNAAAIAVYRKAGFADTGELYHGGSAGPQHLMLLRLQPAADSSSPDPVRDAP</sequence>